<dbReference type="GO" id="GO:0005524">
    <property type="term" value="F:ATP binding"/>
    <property type="evidence" value="ECO:0007669"/>
    <property type="project" value="UniProtKB-UniRule"/>
</dbReference>
<dbReference type="EMBL" id="JWZX01003327">
    <property type="protein sequence ID" value="KOO21869.1"/>
    <property type="molecule type" value="Genomic_DNA"/>
</dbReference>
<dbReference type="InterPro" id="IPR011009">
    <property type="entry name" value="Kinase-like_dom_sf"/>
</dbReference>
<evidence type="ECO:0000256" key="2">
    <source>
        <dbReference type="ARBA" id="ARBA00022527"/>
    </source>
</evidence>
<dbReference type="InterPro" id="IPR017441">
    <property type="entry name" value="Protein_kinase_ATP_BS"/>
</dbReference>
<dbReference type="Gene3D" id="1.10.510.10">
    <property type="entry name" value="Transferase(Phosphotransferase) domain 1"/>
    <property type="match status" value="1"/>
</dbReference>
<evidence type="ECO:0000256" key="4">
    <source>
        <dbReference type="ARBA" id="ARBA00022741"/>
    </source>
</evidence>
<dbReference type="PROSITE" id="PS50011">
    <property type="entry name" value="PROTEIN_KINASE_DOM"/>
    <property type="match status" value="1"/>
</dbReference>
<evidence type="ECO:0000256" key="7">
    <source>
        <dbReference type="PROSITE-ProRule" id="PRU10141"/>
    </source>
</evidence>
<keyword evidence="3" id="KW-0808">Transferase</keyword>
<dbReference type="GO" id="GO:0005737">
    <property type="term" value="C:cytoplasm"/>
    <property type="evidence" value="ECO:0007669"/>
    <property type="project" value="TreeGrafter"/>
</dbReference>
<evidence type="ECO:0000256" key="6">
    <source>
        <dbReference type="ARBA" id="ARBA00022840"/>
    </source>
</evidence>
<dbReference type="InterPro" id="IPR008271">
    <property type="entry name" value="Ser/Thr_kinase_AS"/>
</dbReference>
<comment type="similarity">
    <text evidence="1">Belongs to the protein kinase superfamily. CMGC Ser/Thr protein kinase family. GSK-3 subfamily.</text>
</comment>
<dbReference type="Proteomes" id="UP000037460">
    <property type="component" value="Unassembled WGS sequence"/>
</dbReference>
<evidence type="ECO:0000259" key="9">
    <source>
        <dbReference type="PROSITE" id="PS50011"/>
    </source>
</evidence>
<dbReference type="InterPro" id="IPR039192">
    <property type="entry name" value="STKc_GSK3"/>
</dbReference>
<dbReference type="PANTHER" id="PTHR24057:SF0">
    <property type="entry name" value="PROTEIN KINASE SHAGGY-RELATED"/>
    <property type="match status" value="1"/>
</dbReference>
<dbReference type="FunFam" id="1.10.510.10:FF:000624">
    <property type="entry name" value="Mitogen-activated protein kinase"/>
    <property type="match status" value="1"/>
</dbReference>
<keyword evidence="6 7" id="KW-0067">ATP-binding</keyword>
<dbReference type="PANTHER" id="PTHR24057">
    <property type="entry name" value="GLYCOGEN SYNTHASE KINASE-3 ALPHA"/>
    <property type="match status" value="1"/>
</dbReference>
<gene>
    <name evidence="10" type="ORF">Ctob_002084</name>
</gene>
<dbReference type="InterPro" id="IPR000719">
    <property type="entry name" value="Prot_kinase_dom"/>
</dbReference>
<reference evidence="11" key="1">
    <citation type="journal article" date="2015" name="PLoS Genet.">
        <title>Genome Sequence and Transcriptome Analyses of Chrysochromulina tobin: Metabolic Tools for Enhanced Algal Fitness in the Prominent Order Prymnesiales (Haptophyceae).</title>
        <authorList>
            <person name="Hovde B.T."/>
            <person name="Deodato C.R."/>
            <person name="Hunsperger H.M."/>
            <person name="Ryken S.A."/>
            <person name="Yost W."/>
            <person name="Jha R.K."/>
            <person name="Patterson J."/>
            <person name="Monnat R.J. Jr."/>
            <person name="Barlow S.B."/>
            <person name="Starkenburg S.R."/>
            <person name="Cattolico R.A."/>
        </authorList>
    </citation>
    <scope>NUCLEOTIDE SEQUENCE</scope>
    <source>
        <strain evidence="11">CCMP291</strain>
    </source>
</reference>
<evidence type="ECO:0000256" key="8">
    <source>
        <dbReference type="RuleBase" id="RU000304"/>
    </source>
</evidence>
<feature type="binding site" evidence="7">
    <location>
        <position position="55"/>
    </location>
    <ligand>
        <name>ATP</name>
        <dbReference type="ChEBI" id="CHEBI:30616"/>
    </ligand>
</feature>
<keyword evidence="2 8" id="KW-0723">Serine/threonine-protein kinase</keyword>
<dbReference type="InterPro" id="IPR050591">
    <property type="entry name" value="GSK-3"/>
</dbReference>
<protein>
    <submittedName>
        <fullName evidence="10">CMGC/GSK protein kinase</fullName>
    </submittedName>
</protein>
<dbReference type="Pfam" id="PF00069">
    <property type="entry name" value="Pkinase"/>
    <property type="match status" value="1"/>
</dbReference>
<accession>A0A0M0J5H7</accession>
<dbReference type="GO" id="GO:0030154">
    <property type="term" value="P:cell differentiation"/>
    <property type="evidence" value="ECO:0007669"/>
    <property type="project" value="TreeGrafter"/>
</dbReference>
<dbReference type="OrthoDB" id="272141at2759"/>
<proteinExistence type="inferred from homology"/>
<dbReference type="GO" id="GO:0004674">
    <property type="term" value="F:protein serine/threonine kinase activity"/>
    <property type="evidence" value="ECO:0007669"/>
    <property type="project" value="UniProtKB-KW"/>
</dbReference>
<organism evidence="10 11">
    <name type="scientific">Chrysochromulina tobinii</name>
    <dbReference type="NCBI Taxonomy" id="1460289"/>
    <lineage>
        <taxon>Eukaryota</taxon>
        <taxon>Haptista</taxon>
        <taxon>Haptophyta</taxon>
        <taxon>Prymnesiophyceae</taxon>
        <taxon>Prymnesiales</taxon>
        <taxon>Chrysochromulinaceae</taxon>
        <taxon>Chrysochromulina</taxon>
    </lineage>
</organism>
<dbReference type="CDD" id="cd14137">
    <property type="entry name" value="STKc_GSK3"/>
    <property type="match status" value="1"/>
</dbReference>
<dbReference type="PROSITE" id="PS00107">
    <property type="entry name" value="PROTEIN_KINASE_ATP"/>
    <property type="match status" value="1"/>
</dbReference>
<keyword evidence="5 10" id="KW-0418">Kinase</keyword>
<dbReference type="AlphaFoldDB" id="A0A0M0J5H7"/>
<sequence length="361" mass="41220">MSTDHVADLMEGVEEGTVWDGGGHRYQLEKVVGHGAFGIVWRARTEDGEIVAIKKVLLDRRYHNRELQMMKVMEHDNVVRLRHSFEKNGRKKDETFLHLVMDYLPETIRSIALKYHKRAKRFHPDHIKAYLWQTFGALEYIHARRICHRDIKPDNLLCDPASLKCRLCDFGCSKVLVKGQPNVSYICSRYYRAPELMFGATEYSVSVDVWSVGTILMELLLGHLPYQGQDSTQQHLVEIMKLLGTPTDHDLQAMRATCCADDLPKLKAYPWERMFPAQTPEAAIDLAQRLLNYDPEKRLTASMALRHAFFDGVESLVEGCTVPSTSSTPMPPPQPSAIEGSRQTITAAEWERRVGAHFDEL</sequence>
<name>A0A0M0J5H7_9EUKA</name>
<evidence type="ECO:0000313" key="11">
    <source>
        <dbReference type="Proteomes" id="UP000037460"/>
    </source>
</evidence>
<evidence type="ECO:0000256" key="5">
    <source>
        <dbReference type="ARBA" id="ARBA00022777"/>
    </source>
</evidence>
<comment type="caution">
    <text evidence="10">The sequence shown here is derived from an EMBL/GenBank/DDBJ whole genome shotgun (WGS) entry which is preliminary data.</text>
</comment>
<dbReference type="SUPFAM" id="SSF56112">
    <property type="entry name" value="Protein kinase-like (PK-like)"/>
    <property type="match status" value="1"/>
</dbReference>
<dbReference type="PROSITE" id="PS00108">
    <property type="entry name" value="PROTEIN_KINASE_ST"/>
    <property type="match status" value="1"/>
</dbReference>
<keyword evidence="11" id="KW-1185">Reference proteome</keyword>
<dbReference type="GO" id="GO:0005634">
    <property type="term" value="C:nucleus"/>
    <property type="evidence" value="ECO:0007669"/>
    <property type="project" value="TreeGrafter"/>
</dbReference>
<dbReference type="Gene3D" id="3.30.200.20">
    <property type="entry name" value="Phosphorylase Kinase, domain 1"/>
    <property type="match status" value="1"/>
</dbReference>
<dbReference type="SMART" id="SM00220">
    <property type="entry name" value="S_TKc"/>
    <property type="match status" value="1"/>
</dbReference>
<evidence type="ECO:0000256" key="3">
    <source>
        <dbReference type="ARBA" id="ARBA00022679"/>
    </source>
</evidence>
<dbReference type="GO" id="GO:0007165">
    <property type="term" value="P:signal transduction"/>
    <property type="evidence" value="ECO:0007669"/>
    <property type="project" value="TreeGrafter"/>
</dbReference>
<evidence type="ECO:0000313" key="10">
    <source>
        <dbReference type="EMBL" id="KOO21869.1"/>
    </source>
</evidence>
<keyword evidence="4 7" id="KW-0547">Nucleotide-binding</keyword>
<feature type="domain" description="Protein kinase" evidence="9">
    <location>
        <begin position="26"/>
        <end position="310"/>
    </location>
</feature>
<evidence type="ECO:0000256" key="1">
    <source>
        <dbReference type="ARBA" id="ARBA00005527"/>
    </source>
</evidence>